<evidence type="ECO:0000313" key="2">
    <source>
        <dbReference type="EMBL" id="ORX78584.1"/>
    </source>
</evidence>
<evidence type="ECO:0000256" key="1">
    <source>
        <dbReference type="SAM" id="SignalP"/>
    </source>
</evidence>
<gene>
    <name evidence="2" type="ORF">BCR32DRAFT_270004</name>
</gene>
<feature type="signal peptide" evidence="1">
    <location>
        <begin position="1"/>
        <end position="25"/>
    </location>
</feature>
<reference evidence="2 3" key="1">
    <citation type="submission" date="2016-08" db="EMBL/GenBank/DDBJ databases">
        <title>A Parts List for Fungal Cellulosomes Revealed by Comparative Genomics.</title>
        <authorList>
            <consortium name="DOE Joint Genome Institute"/>
            <person name="Haitjema C.H."/>
            <person name="Gilmore S.P."/>
            <person name="Henske J.K."/>
            <person name="Solomon K.V."/>
            <person name="De Groot R."/>
            <person name="Kuo A."/>
            <person name="Mondo S.J."/>
            <person name="Salamov A.A."/>
            <person name="Labutti K."/>
            <person name="Zhao Z."/>
            <person name="Chiniquy J."/>
            <person name="Barry K."/>
            <person name="Brewer H.M."/>
            <person name="Purvine S.O."/>
            <person name="Wright A.T."/>
            <person name="Boxma B."/>
            <person name="Van Alen T."/>
            <person name="Hackstein J.H."/>
            <person name="Baker S.E."/>
            <person name="Grigoriev I.V."/>
            <person name="O'Malley M.A."/>
        </authorList>
    </citation>
    <scope>NUCLEOTIDE SEQUENCE [LARGE SCALE GENOMIC DNA]</scope>
    <source>
        <strain evidence="2 3">S4</strain>
    </source>
</reference>
<protein>
    <submittedName>
        <fullName evidence="2">Uncharacterized protein</fullName>
    </submittedName>
</protein>
<dbReference type="STRING" id="1754192.A0A1Y1WZR1"/>
<dbReference type="EMBL" id="MCFG01000205">
    <property type="protein sequence ID" value="ORX78584.1"/>
    <property type="molecule type" value="Genomic_DNA"/>
</dbReference>
<name>A0A1Y1WZR1_9FUNG</name>
<keyword evidence="1" id="KW-0732">Signal</keyword>
<feature type="non-terminal residue" evidence="2">
    <location>
        <position position="252"/>
    </location>
</feature>
<sequence>MNTKYLKRWIIYLLQIEKLLLFAYAKINISDCNEIPTSVCEVEEELEEKLENENNYYYCFNKEFIYILDSSYSSCYFDKYEVEHPINLLKINMESIQRLSLESMDFHEEIDLANLVYVQMYNDNEKNEEKLEQRNGIFMDKNSNFYYIYGNNEMENKKIDITEISCSSNVGGLSKIEINSKNTVVLCLTENKYKALPTDGENSSDNFMIGKNNDNFALESSFTFEKSEIYSVIRFGVNHLVDLVYTSNEPIF</sequence>
<reference evidence="2 3" key="2">
    <citation type="submission" date="2016-08" db="EMBL/GenBank/DDBJ databases">
        <title>Pervasive Adenine N6-methylation of Active Genes in Fungi.</title>
        <authorList>
            <consortium name="DOE Joint Genome Institute"/>
            <person name="Mondo S.J."/>
            <person name="Dannebaum R.O."/>
            <person name="Kuo R.C."/>
            <person name="Labutti K."/>
            <person name="Haridas S."/>
            <person name="Kuo A."/>
            <person name="Salamov A."/>
            <person name="Ahrendt S.R."/>
            <person name="Lipzen A."/>
            <person name="Sullivan W."/>
            <person name="Andreopoulos W.B."/>
            <person name="Clum A."/>
            <person name="Lindquist E."/>
            <person name="Daum C."/>
            <person name="Ramamoorthy G.K."/>
            <person name="Gryganskyi A."/>
            <person name="Culley D."/>
            <person name="Magnuson J.K."/>
            <person name="James T.Y."/>
            <person name="O'Malley M.A."/>
            <person name="Stajich J.E."/>
            <person name="Spatafora J.W."/>
            <person name="Visel A."/>
            <person name="Grigoriev I.V."/>
        </authorList>
    </citation>
    <scope>NUCLEOTIDE SEQUENCE [LARGE SCALE GENOMIC DNA]</scope>
    <source>
        <strain evidence="2 3">S4</strain>
    </source>
</reference>
<feature type="chain" id="PRO_5011004149" evidence="1">
    <location>
        <begin position="26"/>
        <end position="252"/>
    </location>
</feature>
<accession>A0A1Y1WZR1</accession>
<comment type="caution">
    <text evidence="2">The sequence shown here is derived from an EMBL/GenBank/DDBJ whole genome shotgun (WGS) entry which is preliminary data.</text>
</comment>
<proteinExistence type="predicted"/>
<evidence type="ECO:0000313" key="3">
    <source>
        <dbReference type="Proteomes" id="UP000193944"/>
    </source>
</evidence>
<dbReference type="AlphaFoldDB" id="A0A1Y1WZR1"/>
<organism evidence="2 3">
    <name type="scientific">Anaeromyces robustus</name>
    <dbReference type="NCBI Taxonomy" id="1754192"/>
    <lineage>
        <taxon>Eukaryota</taxon>
        <taxon>Fungi</taxon>
        <taxon>Fungi incertae sedis</taxon>
        <taxon>Chytridiomycota</taxon>
        <taxon>Chytridiomycota incertae sedis</taxon>
        <taxon>Neocallimastigomycetes</taxon>
        <taxon>Neocallimastigales</taxon>
        <taxon>Neocallimastigaceae</taxon>
        <taxon>Anaeromyces</taxon>
    </lineage>
</organism>
<keyword evidence="3" id="KW-1185">Reference proteome</keyword>
<dbReference type="Proteomes" id="UP000193944">
    <property type="component" value="Unassembled WGS sequence"/>
</dbReference>